<dbReference type="PANTHER" id="PTHR34054">
    <property type="entry name" value="EXPRESSED PROTEIN"/>
    <property type="match status" value="1"/>
</dbReference>
<reference evidence="2 3" key="1">
    <citation type="submission" date="2019-06" db="EMBL/GenBank/DDBJ databases">
        <title>A chromosomal-level reference genome of Carpinus fangiana (Coryloideae, Betulaceae).</title>
        <authorList>
            <person name="Yang X."/>
            <person name="Wang Z."/>
            <person name="Zhang L."/>
            <person name="Hao G."/>
            <person name="Liu J."/>
            <person name="Yang Y."/>
        </authorList>
    </citation>
    <scope>NUCLEOTIDE SEQUENCE [LARGE SCALE GENOMIC DNA]</scope>
    <source>
        <strain evidence="2">Cfa_2016G</strain>
        <tissue evidence="2">Leaf</tissue>
    </source>
</reference>
<evidence type="ECO:0000313" key="3">
    <source>
        <dbReference type="Proteomes" id="UP000327013"/>
    </source>
</evidence>
<sequence length="217" mass="24331">MIGLSKLCSALTVVFAVSLVAILAQLFCVLRRRRRIRRQSVSGGEENSLYNPSKELFYFFCWKNQSRIEPQQAPSPSPPLRAGETADIDDVLKWRGLYMYGPSRFLFTIEEEEREGVDSENCSSSEKGKTKSKSVITEERVGVVGVSTSLPVVAVMIDVEEATPFSTPCASPPYYTPLPSPTREMEPRKLVGVWHTGETQAWVSPEMVGHGWVSRRR</sequence>
<gene>
    <name evidence="2" type="ORF">FH972_016678</name>
</gene>
<evidence type="ECO:0000313" key="2">
    <source>
        <dbReference type="EMBL" id="KAE8098633.1"/>
    </source>
</evidence>
<dbReference type="PANTHER" id="PTHR34054:SF4">
    <property type="entry name" value="PROTEIN, PUTATIVE-RELATED"/>
    <property type="match status" value="1"/>
</dbReference>
<organism evidence="2 3">
    <name type="scientific">Carpinus fangiana</name>
    <dbReference type="NCBI Taxonomy" id="176857"/>
    <lineage>
        <taxon>Eukaryota</taxon>
        <taxon>Viridiplantae</taxon>
        <taxon>Streptophyta</taxon>
        <taxon>Embryophyta</taxon>
        <taxon>Tracheophyta</taxon>
        <taxon>Spermatophyta</taxon>
        <taxon>Magnoliopsida</taxon>
        <taxon>eudicotyledons</taxon>
        <taxon>Gunneridae</taxon>
        <taxon>Pentapetalae</taxon>
        <taxon>rosids</taxon>
        <taxon>fabids</taxon>
        <taxon>Fagales</taxon>
        <taxon>Betulaceae</taxon>
        <taxon>Carpinus</taxon>
    </lineage>
</organism>
<dbReference type="OrthoDB" id="784633at2759"/>
<name>A0A5N6RHW7_9ROSI</name>
<evidence type="ECO:0000256" key="1">
    <source>
        <dbReference type="SAM" id="Phobius"/>
    </source>
</evidence>
<keyword evidence="1" id="KW-1133">Transmembrane helix</keyword>
<dbReference type="AlphaFoldDB" id="A0A5N6RHW7"/>
<protein>
    <submittedName>
        <fullName evidence="2">Uncharacterized protein</fullName>
    </submittedName>
</protein>
<dbReference type="InterPro" id="IPR045884">
    <property type="entry name" value="At5g59350-like"/>
</dbReference>
<accession>A0A5N6RHW7</accession>
<dbReference type="Proteomes" id="UP000327013">
    <property type="component" value="Chromosome 7"/>
</dbReference>
<proteinExistence type="predicted"/>
<feature type="transmembrane region" description="Helical" evidence="1">
    <location>
        <begin position="12"/>
        <end position="30"/>
    </location>
</feature>
<keyword evidence="1" id="KW-0812">Transmembrane</keyword>
<keyword evidence="1" id="KW-0472">Membrane</keyword>
<keyword evidence="3" id="KW-1185">Reference proteome</keyword>
<dbReference type="EMBL" id="CM017327">
    <property type="protein sequence ID" value="KAE8098633.1"/>
    <property type="molecule type" value="Genomic_DNA"/>
</dbReference>